<gene>
    <name evidence="2" type="ORF">I8752_16790</name>
</gene>
<feature type="compositionally biased region" description="Pro residues" evidence="1">
    <location>
        <begin position="469"/>
        <end position="481"/>
    </location>
</feature>
<comment type="caution">
    <text evidence="2">The sequence shown here is derived from an EMBL/GenBank/DDBJ whole genome shotgun (WGS) entry which is preliminary data.</text>
</comment>
<feature type="compositionally biased region" description="Low complexity" evidence="1">
    <location>
        <begin position="485"/>
        <end position="502"/>
    </location>
</feature>
<feature type="region of interest" description="Disordered" evidence="1">
    <location>
        <begin position="316"/>
        <end position="352"/>
    </location>
</feature>
<sequence length="564" mass="63088">MNLWQKLALKKLLPGSFVIFRWLIPLALVLNLASCGEKAVSQEVSIGYKEKPQQISQQFSEVSPPDVIQELRPALEVYRPQVTIVTPKPDEVLSGNTVTVSFQVKDLPIFQDPQLELGPHLHVIIDNRPYVAVYDLNQPLVLPDLSPGTHTLRVFASRPWHESFKNEGAYAQTTFHIFTKTDDNQPDTTVPLLTYSRPKDNYGAEPILLDFYLTNAPLHLVAKDNPNDEFGNWRIRCTINGESFVLDRWQAVYLKGFKPGKNWVKLEFLDNQGKPIKNVFNTTVRVIDYQPKGKDTLSKIVRGELKAEDVRSIVDQNYTAKQPSTEPTPIPTTTPTVETTPQPQPKEEQPIPETQVPEIPQAQPTELPQPEITPTPQATESPKTVVPEPEKQRFGGFFNNRPRPTPQSSPSLPPTLPEVIESPVPETTPTPEPQLEVTPTPQATESPKIAVPEPEKQRFGGFFNRRPRPTPQPSPSLPPTLPEVIESPVPEITPTPETTSVPQPEVTLTPQATELPKQINPKAEKRNFSGFFNRFRPNVQPSPSLPPTLPEVIESPLPETTTSP</sequence>
<feature type="region of interest" description="Disordered" evidence="1">
    <location>
        <begin position="364"/>
        <end position="506"/>
    </location>
</feature>
<feature type="compositionally biased region" description="Polar residues" evidence="1">
    <location>
        <begin position="364"/>
        <end position="382"/>
    </location>
</feature>
<organism evidence="2 3">
    <name type="scientific">Dendronalium phyllosphericum CENA369</name>
    <dbReference type="NCBI Taxonomy" id="1725256"/>
    <lineage>
        <taxon>Bacteria</taxon>
        <taxon>Bacillati</taxon>
        <taxon>Cyanobacteriota</taxon>
        <taxon>Cyanophyceae</taxon>
        <taxon>Nostocales</taxon>
        <taxon>Nostocaceae</taxon>
        <taxon>Dendronalium</taxon>
        <taxon>Dendronalium phyllosphericum</taxon>
    </lineage>
</organism>
<accession>A0A8J7I2T1</accession>
<dbReference type="AlphaFoldDB" id="A0A8J7I2T1"/>
<protein>
    <recommendedName>
        <fullName evidence="4">FHA domain containing protein</fullName>
    </recommendedName>
</protein>
<dbReference type="EMBL" id="JAECZA010000080">
    <property type="protein sequence ID" value="MBH8574651.1"/>
    <property type="molecule type" value="Genomic_DNA"/>
</dbReference>
<keyword evidence="3" id="KW-1185">Reference proteome</keyword>
<dbReference type="RefSeq" id="WP_214433447.1">
    <property type="nucleotide sequence ID" value="NZ_CAWPUQ010000318.1"/>
</dbReference>
<proteinExistence type="predicted"/>
<name>A0A8J7I2T1_9NOST</name>
<evidence type="ECO:0000313" key="2">
    <source>
        <dbReference type="EMBL" id="MBH8574651.1"/>
    </source>
</evidence>
<evidence type="ECO:0000313" key="3">
    <source>
        <dbReference type="Proteomes" id="UP000662314"/>
    </source>
</evidence>
<dbReference type="Proteomes" id="UP000662314">
    <property type="component" value="Unassembled WGS sequence"/>
</dbReference>
<feature type="region of interest" description="Disordered" evidence="1">
    <location>
        <begin position="533"/>
        <end position="564"/>
    </location>
</feature>
<evidence type="ECO:0000256" key="1">
    <source>
        <dbReference type="SAM" id="MobiDB-lite"/>
    </source>
</evidence>
<feature type="compositionally biased region" description="Pro residues" evidence="1">
    <location>
        <begin position="403"/>
        <end position="416"/>
    </location>
</feature>
<evidence type="ECO:0008006" key="4">
    <source>
        <dbReference type="Google" id="ProtNLM"/>
    </source>
</evidence>
<reference evidence="2 3" key="1">
    <citation type="journal article" date="2021" name="Int. J. Syst. Evol. Microbiol.">
        <title>Amazonocrinis nigriterrae gen. nov., sp. nov., Atlanticothrix silvestris gen. nov., sp. nov. and Dendronalium phyllosphericum gen. nov., sp. nov., nostocacean cyanobacteria from Brazilian environments.</title>
        <authorList>
            <person name="Alvarenga D.O."/>
            <person name="Andreote A.P.D."/>
            <person name="Branco L.H.Z."/>
            <person name="Delbaje E."/>
            <person name="Cruz R.B."/>
            <person name="Varani A.M."/>
            <person name="Fiore M.F."/>
        </authorList>
    </citation>
    <scope>NUCLEOTIDE SEQUENCE [LARGE SCALE GENOMIC DNA]</scope>
    <source>
        <strain evidence="2 3">CENA369</strain>
    </source>
</reference>